<keyword evidence="6" id="KW-1185">Reference proteome</keyword>
<dbReference type="RefSeq" id="WP_259485118.1">
    <property type="nucleotide sequence ID" value="NZ_JANTEZ010000001.1"/>
</dbReference>
<evidence type="ECO:0000259" key="4">
    <source>
        <dbReference type="SMART" id="SM00331"/>
    </source>
</evidence>
<accession>A0ABT2GBM9</accession>
<dbReference type="Pfam" id="PF07228">
    <property type="entry name" value="SpoIIE"/>
    <property type="match status" value="1"/>
</dbReference>
<reference evidence="5" key="1">
    <citation type="submission" date="2022-08" db="EMBL/GenBank/DDBJ databases">
        <authorList>
            <person name="Deng Y."/>
            <person name="Han X.-F."/>
            <person name="Zhang Y.-Q."/>
        </authorList>
    </citation>
    <scope>NUCLEOTIDE SEQUENCE</scope>
    <source>
        <strain evidence="5">CPCC 205716</strain>
    </source>
</reference>
<dbReference type="PANTHER" id="PTHR43156">
    <property type="entry name" value="STAGE II SPORULATION PROTEIN E-RELATED"/>
    <property type="match status" value="1"/>
</dbReference>
<feature type="compositionally biased region" description="Polar residues" evidence="2">
    <location>
        <begin position="1"/>
        <end position="12"/>
    </location>
</feature>
<protein>
    <submittedName>
        <fullName evidence="5">SpoIIE family protein phosphatase</fullName>
    </submittedName>
</protein>
<dbReference type="InterPro" id="IPR001932">
    <property type="entry name" value="PPM-type_phosphatase-like_dom"/>
</dbReference>
<dbReference type="InterPro" id="IPR003018">
    <property type="entry name" value="GAF"/>
</dbReference>
<evidence type="ECO:0000313" key="6">
    <source>
        <dbReference type="Proteomes" id="UP001165580"/>
    </source>
</evidence>
<gene>
    <name evidence="5" type="ORF">NVV95_03370</name>
</gene>
<dbReference type="PANTHER" id="PTHR43156:SF2">
    <property type="entry name" value="STAGE II SPORULATION PROTEIN E"/>
    <property type="match status" value="1"/>
</dbReference>
<evidence type="ECO:0000256" key="2">
    <source>
        <dbReference type="SAM" id="MobiDB-lite"/>
    </source>
</evidence>
<evidence type="ECO:0000313" key="5">
    <source>
        <dbReference type="EMBL" id="MCS5713592.1"/>
    </source>
</evidence>
<dbReference type="SMART" id="SM00065">
    <property type="entry name" value="GAF"/>
    <property type="match status" value="1"/>
</dbReference>
<dbReference type="EMBL" id="JANTEZ010000001">
    <property type="protein sequence ID" value="MCS5713592.1"/>
    <property type="molecule type" value="Genomic_DNA"/>
</dbReference>
<dbReference type="SMART" id="SM00331">
    <property type="entry name" value="PP2C_SIG"/>
    <property type="match status" value="1"/>
</dbReference>
<feature type="region of interest" description="Disordered" evidence="2">
    <location>
        <begin position="1"/>
        <end position="22"/>
    </location>
</feature>
<dbReference type="Gene3D" id="3.30.450.40">
    <property type="match status" value="1"/>
</dbReference>
<dbReference type="InterPro" id="IPR036457">
    <property type="entry name" value="PPM-type-like_dom_sf"/>
</dbReference>
<name>A0ABT2GBM9_9MICO</name>
<keyword evidence="1" id="KW-0378">Hydrolase</keyword>
<organism evidence="5 6">
    <name type="scientific">Herbiconiux gentiana</name>
    <dbReference type="NCBI Taxonomy" id="2970912"/>
    <lineage>
        <taxon>Bacteria</taxon>
        <taxon>Bacillati</taxon>
        <taxon>Actinomycetota</taxon>
        <taxon>Actinomycetes</taxon>
        <taxon>Micrococcales</taxon>
        <taxon>Microbacteriaceae</taxon>
        <taxon>Herbiconiux</taxon>
    </lineage>
</organism>
<comment type="caution">
    <text evidence="5">The sequence shown here is derived from an EMBL/GenBank/DDBJ whole genome shotgun (WGS) entry which is preliminary data.</text>
</comment>
<sequence>MGTSTDDQTATGSGPGSADDARFAGLGADRFEQLRVAAVEKLELLDTPPEERFDRITRLARELFGVPVAEINLLDETRQFTKSPQLPGTSPVSDRAQSFCDITIQRPDVLVVPDATKDDRFSWRSTVTGERHIRFYAGAPLNLGDDYNLGTLCLVDSSPREFGPDEVRLLQELSSWVERELEDSKDQDRAALVQQSLLPREQPAAPDCDVAGTSIPKRVVGGDFYSWHATAEGLEFTLADVMGKGTGGAIMAATVRAAFLSRSGDDVAETVSAVNEQLFGDLGQTSSFATLVHGVVDTESGRIRYADAGHGLSAIVRRDGSIKRLDATGLPIGIVAGGRWGVGEVSLDPGESLVVVTDGVLDLFGGTLEALDEVAAIVAGASGPQDAVDRFAALVAARGADDDVSVVVLARRARAAG</sequence>
<feature type="domain" description="PPM-type phosphatase" evidence="4">
    <location>
        <begin position="205"/>
        <end position="411"/>
    </location>
</feature>
<dbReference type="InterPro" id="IPR052016">
    <property type="entry name" value="Bact_Sigma-Reg"/>
</dbReference>
<evidence type="ECO:0000259" key="3">
    <source>
        <dbReference type="SMART" id="SM00065"/>
    </source>
</evidence>
<dbReference type="Gene3D" id="3.60.40.10">
    <property type="entry name" value="PPM-type phosphatase domain"/>
    <property type="match status" value="1"/>
</dbReference>
<dbReference type="Pfam" id="PF01590">
    <property type="entry name" value="GAF"/>
    <property type="match status" value="1"/>
</dbReference>
<evidence type="ECO:0000256" key="1">
    <source>
        <dbReference type="ARBA" id="ARBA00022801"/>
    </source>
</evidence>
<dbReference type="SUPFAM" id="SSF55781">
    <property type="entry name" value="GAF domain-like"/>
    <property type="match status" value="1"/>
</dbReference>
<feature type="domain" description="GAF" evidence="3">
    <location>
        <begin position="48"/>
        <end position="197"/>
    </location>
</feature>
<dbReference type="Proteomes" id="UP001165580">
    <property type="component" value="Unassembled WGS sequence"/>
</dbReference>
<proteinExistence type="predicted"/>
<dbReference type="InterPro" id="IPR029016">
    <property type="entry name" value="GAF-like_dom_sf"/>
</dbReference>
<dbReference type="SUPFAM" id="SSF81606">
    <property type="entry name" value="PP2C-like"/>
    <property type="match status" value="1"/>
</dbReference>